<accession>A0ACB9M5U2</accession>
<organism evidence="1 2">
    <name type="scientific">Melastoma candidum</name>
    <dbReference type="NCBI Taxonomy" id="119954"/>
    <lineage>
        <taxon>Eukaryota</taxon>
        <taxon>Viridiplantae</taxon>
        <taxon>Streptophyta</taxon>
        <taxon>Embryophyta</taxon>
        <taxon>Tracheophyta</taxon>
        <taxon>Spermatophyta</taxon>
        <taxon>Magnoliopsida</taxon>
        <taxon>eudicotyledons</taxon>
        <taxon>Gunneridae</taxon>
        <taxon>Pentapetalae</taxon>
        <taxon>rosids</taxon>
        <taxon>malvids</taxon>
        <taxon>Myrtales</taxon>
        <taxon>Melastomataceae</taxon>
        <taxon>Melastomatoideae</taxon>
        <taxon>Melastomateae</taxon>
        <taxon>Melastoma</taxon>
    </lineage>
</organism>
<reference evidence="2" key="1">
    <citation type="journal article" date="2023" name="Front. Plant Sci.">
        <title>Chromosomal-level genome assembly of Melastoma candidum provides insights into trichome evolution.</title>
        <authorList>
            <person name="Zhong Y."/>
            <person name="Wu W."/>
            <person name="Sun C."/>
            <person name="Zou P."/>
            <person name="Liu Y."/>
            <person name="Dai S."/>
            <person name="Zhou R."/>
        </authorList>
    </citation>
    <scope>NUCLEOTIDE SEQUENCE [LARGE SCALE GENOMIC DNA]</scope>
</reference>
<evidence type="ECO:0000313" key="1">
    <source>
        <dbReference type="EMBL" id="KAI4319353.1"/>
    </source>
</evidence>
<protein>
    <submittedName>
        <fullName evidence="1">Uncharacterized protein</fullName>
    </submittedName>
</protein>
<proteinExistence type="predicted"/>
<comment type="caution">
    <text evidence="1">The sequence shown here is derived from an EMBL/GenBank/DDBJ whole genome shotgun (WGS) entry which is preliminary data.</text>
</comment>
<name>A0ACB9M5U2_9MYRT</name>
<dbReference type="EMBL" id="CM042889">
    <property type="protein sequence ID" value="KAI4319353.1"/>
    <property type="molecule type" value="Genomic_DNA"/>
</dbReference>
<keyword evidence="2" id="KW-1185">Reference proteome</keyword>
<sequence length="385" mass="41533">MASGVHCGGRLAALPCVATVVIFFSVVSMPPYAECVASQPPPPPLVLGYYGLKCPIAERIVKEVVSAAARRNPGILAGLIRMYFHDCFVRGCDASVLLKSADGQAERDHRANRSLQGFEIVEEIKSWLEAVCPMTVSCADILSFAARDSVALAGGIYYDVLSGRRDGLVSRASEVITNLPSFNSNAQQLVDAFAKKGLTAEEMVTLSGAHTIGVAHCSLLSSRLYNYNNTGGIKPSTVDPSMDPRYAEYLKTKCPQPQGNGMVPDTAVFLEGRTPAQLDNKYYQDLMNKRGMLRSDQTLQESPATAPLVAAYAGKNELWAREFAKAMVRLGNVEVLTGKSGEIRSRSPKHLLGAVAIAHTQPQYALSIHTLIYGTHKTSIALKKA</sequence>
<evidence type="ECO:0000313" key="2">
    <source>
        <dbReference type="Proteomes" id="UP001057402"/>
    </source>
</evidence>
<gene>
    <name evidence="1" type="ORF">MLD38_032958</name>
</gene>
<dbReference type="Proteomes" id="UP001057402">
    <property type="component" value="Chromosome 10"/>
</dbReference>